<protein>
    <submittedName>
        <fullName evidence="2">Uncharacterized protein</fullName>
    </submittedName>
</protein>
<feature type="transmembrane region" description="Helical" evidence="1">
    <location>
        <begin position="13"/>
        <end position="34"/>
    </location>
</feature>
<dbReference type="EMBL" id="CM017699">
    <property type="protein sequence ID" value="TYG89686.1"/>
    <property type="molecule type" value="Genomic_DNA"/>
</dbReference>
<keyword evidence="1" id="KW-0812">Transmembrane</keyword>
<dbReference type="AlphaFoldDB" id="A0A5D2E878"/>
<keyword evidence="3" id="KW-1185">Reference proteome</keyword>
<keyword evidence="1" id="KW-1133">Transmembrane helix</keyword>
<evidence type="ECO:0000313" key="3">
    <source>
        <dbReference type="Proteomes" id="UP000323506"/>
    </source>
</evidence>
<keyword evidence="1" id="KW-0472">Membrane</keyword>
<reference evidence="2 3" key="1">
    <citation type="submission" date="2019-06" db="EMBL/GenBank/DDBJ databases">
        <title>WGS assembly of Gossypium darwinii.</title>
        <authorList>
            <person name="Chen Z.J."/>
            <person name="Sreedasyam A."/>
            <person name="Ando A."/>
            <person name="Song Q."/>
            <person name="De L."/>
            <person name="Hulse-Kemp A."/>
            <person name="Ding M."/>
            <person name="Ye W."/>
            <person name="Kirkbride R."/>
            <person name="Jenkins J."/>
            <person name="Plott C."/>
            <person name="Lovell J."/>
            <person name="Lin Y.-M."/>
            <person name="Vaughn R."/>
            <person name="Liu B."/>
            <person name="Li W."/>
            <person name="Simpson S."/>
            <person name="Scheffler B."/>
            <person name="Saski C."/>
            <person name="Grover C."/>
            <person name="Hu G."/>
            <person name="Conover J."/>
            <person name="Carlson J."/>
            <person name="Shu S."/>
            <person name="Boston L."/>
            <person name="Williams M."/>
            <person name="Peterson D."/>
            <person name="Mcgee K."/>
            <person name="Jones D."/>
            <person name="Wendel J."/>
            <person name="Stelly D."/>
            <person name="Grimwood J."/>
            <person name="Schmutz J."/>
        </authorList>
    </citation>
    <scope>NUCLEOTIDE SEQUENCE [LARGE SCALE GENOMIC DNA]</scope>
    <source>
        <strain evidence="2">1808015.09</strain>
    </source>
</reference>
<evidence type="ECO:0000313" key="2">
    <source>
        <dbReference type="EMBL" id="TYG89686.1"/>
    </source>
</evidence>
<name>A0A5D2E878_GOSDA</name>
<sequence>MASGADKKNSEKIVYFLAVICPFLLFHFFSCVLLQERPYRGATLVTWRLNVKNFYERLTFWCHSGLLQKLLAFSGC</sequence>
<organism evidence="2 3">
    <name type="scientific">Gossypium darwinii</name>
    <name type="common">Darwin's cotton</name>
    <name type="synonym">Gossypium barbadense var. darwinii</name>
    <dbReference type="NCBI Taxonomy" id="34276"/>
    <lineage>
        <taxon>Eukaryota</taxon>
        <taxon>Viridiplantae</taxon>
        <taxon>Streptophyta</taxon>
        <taxon>Embryophyta</taxon>
        <taxon>Tracheophyta</taxon>
        <taxon>Spermatophyta</taxon>
        <taxon>Magnoliopsida</taxon>
        <taxon>eudicotyledons</taxon>
        <taxon>Gunneridae</taxon>
        <taxon>Pentapetalae</taxon>
        <taxon>rosids</taxon>
        <taxon>malvids</taxon>
        <taxon>Malvales</taxon>
        <taxon>Malvaceae</taxon>
        <taxon>Malvoideae</taxon>
        <taxon>Gossypium</taxon>
    </lineage>
</organism>
<dbReference type="Proteomes" id="UP000323506">
    <property type="component" value="Chromosome A12"/>
</dbReference>
<evidence type="ECO:0000256" key="1">
    <source>
        <dbReference type="SAM" id="Phobius"/>
    </source>
</evidence>
<gene>
    <name evidence="2" type="ORF">ES288_A12G119900v1</name>
</gene>
<accession>A0A5D2E878</accession>
<proteinExistence type="predicted"/>